<dbReference type="Proteomes" id="UP001642409">
    <property type="component" value="Unassembled WGS sequence"/>
</dbReference>
<evidence type="ECO:0000256" key="1">
    <source>
        <dbReference type="SAM" id="Phobius"/>
    </source>
</evidence>
<reference evidence="3 4" key="2">
    <citation type="submission" date="2024-07" db="EMBL/GenBank/DDBJ databases">
        <authorList>
            <person name="Akdeniz Z."/>
        </authorList>
    </citation>
    <scope>NUCLEOTIDE SEQUENCE [LARGE SCALE GENOMIC DNA]</scope>
</reference>
<comment type="caution">
    <text evidence="2">The sequence shown here is derived from an EMBL/GenBank/DDBJ whole genome shotgun (WGS) entry which is preliminary data.</text>
</comment>
<feature type="transmembrane region" description="Helical" evidence="1">
    <location>
        <begin position="43"/>
        <end position="64"/>
    </location>
</feature>
<reference evidence="2" key="1">
    <citation type="submission" date="2023-06" db="EMBL/GenBank/DDBJ databases">
        <authorList>
            <person name="Kurt Z."/>
        </authorList>
    </citation>
    <scope>NUCLEOTIDE SEQUENCE</scope>
</reference>
<proteinExistence type="predicted"/>
<organism evidence="2">
    <name type="scientific">Hexamita inflata</name>
    <dbReference type="NCBI Taxonomy" id="28002"/>
    <lineage>
        <taxon>Eukaryota</taxon>
        <taxon>Metamonada</taxon>
        <taxon>Diplomonadida</taxon>
        <taxon>Hexamitidae</taxon>
        <taxon>Hexamitinae</taxon>
        <taxon>Hexamita</taxon>
    </lineage>
</organism>
<name>A0AA86Q7U1_9EUKA</name>
<gene>
    <name evidence="2" type="ORF">HINF_LOCUS39956</name>
    <name evidence="3" type="ORF">HINF_LOCUS7130</name>
</gene>
<keyword evidence="4" id="KW-1185">Reference proteome</keyword>
<dbReference type="EMBL" id="CAXDID020000014">
    <property type="protein sequence ID" value="CAL5982411.1"/>
    <property type="molecule type" value="Genomic_DNA"/>
</dbReference>
<protein>
    <submittedName>
        <fullName evidence="3">Hypothetical_protein</fullName>
    </submittedName>
</protein>
<accession>A0AA86Q7U1</accession>
<dbReference type="EMBL" id="CATOUU010000831">
    <property type="protein sequence ID" value="CAI9952311.1"/>
    <property type="molecule type" value="Genomic_DNA"/>
</dbReference>
<keyword evidence="1" id="KW-0812">Transmembrane</keyword>
<keyword evidence="1" id="KW-0472">Membrane</keyword>
<keyword evidence="1" id="KW-1133">Transmembrane helix</keyword>
<dbReference type="AlphaFoldDB" id="A0AA86Q7U1"/>
<evidence type="ECO:0000313" key="3">
    <source>
        <dbReference type="EMBL" id="CAL5982411.1"/>
    </source>
</evidence>
<evidence type="ECO:0000313" key="4">
    <source>
        <dbReference type="Proteomes" id="UP001642409"/>
    </source>
</evidence>
<sequence length="148" mass="17547">MQNDSKFQNRVNPIIYIDQSEKTIESIAFYNEELAIRMLKSDYLLFLSFQPCSFFCLLIEITLIGQLNSMVYMIDHSKREALQQLLNNLQNLQITANNTEIFDSIDEESQQESSSSDYETENNLHYQMIIDQKLKILRLFIQIRFYLP</sequence>
<evidence type="ECO:0000313" key="2">
    <source>
        <dbReference type="EMBL" id="CAI9952311.1"/>
    </source>
</evidence>